<evidence type="ECO:0008006" key="3">
    <source>
        <dbReference type="Google" id="ProtNLM"/>
    </source>
</evidence>
<sequence length="74" mass="8381">MHASPRPALSRRIKEFCNRDWQVSFSHIYRGANMVADGMASLPANPNGQIHLFDMPPEEVTSSLRDDFRIAPLL</sequence>
<accession>A0A9D3UYM0</accession>
<comment type="caution">
    <text evidence="1">The sequence shown here is derived from an EMBL/GenBank/DDBJ whole genome shotgun (WGS) entry which is preliminary data.</text>
</comment>
<organism evidence="1 2">
    <name type="scientific">Gossypium stocksii</name>
    <dbReference type="NCBI Taxonomy" id="47602"/>
    <lineage>
        <taxon>Eukaryota</taxon>
        <taxon>Viridiplantae</taxon>
        <taxon>Streptophyta</taxon>
        <taxon>Embryophyta</taxon>
        <taxon>Tracheophyta</taxon>
        <taxon>Spermatophyta</taxon>
        <taxon>Magnoliopsida</taxon>
        <taxon>eudicotyledons</taxon>
        <taxon>Gunneridae</taxon>
        <taxon>Pentapetalae</taxon>
        <taxon>rosids</taxon>
        <taxon>malvids</taxon>
        <taxon>Malvales</taxon>
        <taxon>Malvaceae</taxon>
        <taxon>Malvoideae</taxon>
        <taxon>Gossypium</taxon>
    </lineage>
</organism>
<reference evidence="1 2" key="1">
    <citation type="journal article" date="2021" name="Plant Biotechnol. J.">
        <title>Multi-omics assisted identification of the key and species-specific regulatory components of drought-tolerant mechanisms in Gossypium stocksii.</title>
        <authorList>
            <person name="Yu D."/>
            <person name="Ke L."/>
            <person name="Zhang D."/>
            <person name="Wu Y."/>
            <person name="Sun Y."/>
            <person name="Mei J."/>
            <person name="Sun J."/>
            <person name="Sun Y."/>
        </authorList>
    </citation>
    <scope>NUCLEOTIDE SEQUENCE [LARGE SCALE GENOMIC DNA]</scope>
    <source>
        <strain evidence="2">cv. E1</strain>
        <tissue evidence="1">Leaf</tissue>
    </source>
</reference>
<name>A0A9D3UYM0_9ROSI</name>
<dbReference type="PANTHER" id="PTHR34023:SF4">
    <property type="entry name" value="RNASE H TYPE-1 DOMAIN-CONTAINING PROTEIN"/>
    <property type="match status" value="1"/>
</dbReference>
<evidence type="ECO:0000313" key="2">
    <source>
        <dbReference type="Proteomes" id="UP000828251"/>
    </source>
</evidence>
<dbReference type="OrthoDB" id="1002594at2759"/>
<keyword evidence="2" id="KW-1185">Reference proteome</keyword>
<gene>
    <name evidence="1" type="ORF">J1N35_029967</name>
</gene>
<dbReference type="PANTHER" id="PTHR34023">
    <property type="entry name" value="RNASE H DOMAIN-CONTAINING PROTEIN"/>
    <property type="match status" value="1"/>
</dbReference>
<proteinExistence type="predicted"/>
<dbReference type="AlphaFoldDB" id="A0A9D3UYM0"/>
<dbReference type="Proteomes" id="UP000828251">
    <property type="component" value="Unassembled WGS sequence"/>
</dbReference>
<dbReference type="EMBL" id="JAIQCV010000009">
    <property type="protein sequence ID" value="KAH1064980.1"/>
    <property type="molecule type" value="Genomic_DNA"/>
</dbReference>
<evidence type="ECO:0000313" key="1">
    <source>
        <dbReference type="EMBL" id="KAH1064980.1"/>
    </source>
</evidence>
<protein>
    <recommendedName>
        <fullName evidence="3">RNase H type-1 domain-containing protein</fullName>
    </recommendedName>
</protein>